<evidence type="ECO:0000313" key="2">
    <source>
        <dbReference type="Proteomes" id="UP000237481"/>
    </source>
</evidence>
<protein>
    <submittedName>
        <fullName evidence="1">Uncharacterized protein</fullName>
    </submittedName>
</protein>
<proteinExistence type="predicted"/>
<comment type="caution">
    <text evidence="1">The sequence shown here is derived from an EMBL/GenBank/DDBJ whole genome shotgun (WGS) entry which is preliminary data.</text>
</comment>
<sequence length="78" mass="8246">MYILLSSSRGCGAEIWVGVGLGPAVAGPDSASDASAHDMIAPLARQPSEGRLVKSSPTQPQPVLCTAMWHQRLPARHR</sequence>
<accession>A0A2S4L4S2</accession>
<dbReference type="Proteomes" id="UP000237481">
    <property type="component" value="Unassembled WGS sequence"/>
</dbReference>
<evidence type="ECO:0000313" key="1">
    <source>
        <dbReference type="EMBL" id="POR37420.1"/>
    </source>
</evidence>
<dbReference type="AlphaFoldDB" id="A0A2S4L4S2"/>
<dbReference type="OrthoDB" id="270728at2759"/>
<organism evidence="1 2">
    <name type="scientific">Tolypocladium paradoxum</name>
    <dbReference type="NCBI Taxonomy" id="94208"/>
    <lineage>
        <taxon>Eukaryota</taxon>
        <taxon>Fungi</taxon>
        <taxon>Dikarya</taxon>
        <taxon>Ascomycota</taxon>
        <taxon>Pezizomycotina</taxon>
        <taxon>Sordariomycetes</taxon>
        <taxon>Hypocreomycetidae</taxon>
        <taxon>Hypocreales</taxon>
        <taxon>Ophiocordycipitaceae</taxon>
        <taxon>Tolypocladium</taxon>
    </lineage>
</organism>
<name>A0A2S4L4S2_9HYPO</name>
<reference evidence="1 2" key="1">
    <citation type="submission" date="2018-01" db="EMBL/GenBank/DDBJ databases">
        <title>Harnessing the power of phylogenomics to disentangle the directionality and signatures of interkingdom host jumping in the parasitic fungal genus Tolypocladium.</title>
        <authorList>
            <person name="Quandt C.A."/>
            <person name="Patterson W."/>
            <person name="Spatafora J.W."/>
        </authorList>
    </citation>
    <scope>NUCLEOTIDE SEQUENCE [LARGE SCALE GENOMIC DNA]</scope>
    <source>
        <strain evidence="1 2">NRBC 100945</strain>
    </source>
</reference>
<keyword evidence="2" id="KW-1185">Reference proteome</keyword>
<dbReference type="EMBL" id="PKSG01000249">
    <property type="protein sequence ID" value="POR37420.1"/>
    <property type="molecule type" value="Genomic_DNA"/>
</dbReference>
<gene>
    <name evidence="1" type="ORF">TPAR_02379</name>
</gene>